<dbReference type="EMBL" id="JAXOVC010000009">
    <property type="protein sequence ID" value="KAK4497587.1"/>
    <property type="molecule type" value="Genomic_DNA"/>
</dbReference>
<evidence type="ECO:0000313" key="2">
    <source>
        <dbReference type="EMBL" id="KAK4497587.1"/>
    </source>
</evidence>
<feature type="coiled-coil region" evidence="1">
    <location>
        <begin position="19"/>
        <end position="53"/>
    </location>
</feature>
<comment type="caution">
    <text evidence="2">The sequence shown here is derived from an EMBL/GenBank/DDBJ whole genome shotgun (WGS) entry which is preliminary data.</text>
</comment>
<protein>
    <submittedName>
        <fullName evidence="2">Uncharacterized protein</fullName>
    </submittedName>
</protein>
<proteinExistence type="predicted"/>
<accession>A0ABR0E826</accession>
<evidence type="ECO:0000313" key="3">
    <source>
        <dbReference type="Proteomes" id="UP001305779"/>
    </source>
</evidence>
<keyword evidence="1" id="KW-0175">Coiled coil</keyword>
<sequence length="95" mass="11305">QFAEDTIMDENVKHWQSAIDSKIKKRKALAEEARRLKQERLTEAKRLKELEEEWERVKQPLPEELESLEFQQRVSKGLDVMEALVRSCLNDTNEH</sequence>
<feature type="non-terminal residue" evidence="2">
    <location>
        <position position="1"/>
    </location>
</feature>
<organism evidence="2 3">
    <name type="scientific">Zasmidium cellare</name>
    <name type="common">Wine cellar mold</name>
    <name type="synonym">Racodium cellare</name>
    <dbReference type="NCBI Taxonomy" id="395010"/>
    <lineage>
        <taxon>Eukaryota</taxon>
        <taxon>Fungi</taxon>
        <taxon>Dikarya</taxon>
        <taxon>Ascomycota</taxon>
        <taxon>Pezizomycotina</taxon>
        <taxon>Dothideomycetes</taxon>
        <taxon>Dothideomycetidae</taxon>
        <taxon>Mycosphaerellales</taxon>
        <taxon>Mycosphaerellaceae</taxon>
        <taxon>Zasmidium</taxon>
    </lineage>
</organism>
<keyword evidence="3" id="KW-1185">Reference proteome</keyword>
<name>A0ABR0E826_ZASCE</name>
<reference evidence="2 3" key="1">
    <citation type="journal article" date="2023" name="G3 (Bethesda)">
        <title>A chromosome-level genome assembly of Zasmidium syzygii isolated from banana leaves.</title>
        <authorList>
            <person name="van Westerhoven A.C."/>
            <person name="Mehrabi R."/>
            <person name="Talebi R."/>
            <person name="Steentjes M.B.F."/>
            <person name="Corcolon B."/>
            <person name="Chong P.A."/>
            <person name="Kema G.H.J."/>
            <person name="Seidl M.F."/>
        </authorList>
    </citation>
    <scope>NUCLEOTIDE SEQUENCE [LARGE SCALE GENOMIC DNA]</scope>
    <source>
        <strain evidence="2 3">P124</strain>
    </source>
</reference>
<evidence type="ECO:0000256" key="1">
    <source>
        <dbReference type="SAM" id="Coils"/>
    </source>
</evidence>
<gene>
    <name evidence="2" type="ORF">PRZ48_012038</name>
</gene>
<dbReference type="Proteomes" id="UP001305779">
    <property type="component" value="Unassembled WGS sequence"/>
</dbReference>